<dbReference type="PANTHER" id="PTHR34946">
    <property type="entry name" value="OS03G0310200 PROTEIN"/>
    <property type="match status" value="1"/>
</dbReference>
<evidence type="ECO:0000313" key="2">
    <source>
        <dbReference type="EnsemblPlants" id="EMT07913"/>
    </source>
</evidence>
<accession>M8BY81</accession>
<feature type="compositionally biased region" description="Basic and acidic residues" evidence="1">
    <location>
        <begin position="1"/>
        <end position="19"/>
    </location>
</feature>
<evidence type="ECO:0000256" key="1">
    <source>
        <dbReference type="SAM" id="MobiDB-lite"/>
    </source>
</evidence>
<sequence length="119" mass="13139">MAEKAAADEARAQAKRQGELAEQELASAKRMRHQAQVELSRAHALREHAVRQVNATLLQITCFSCRQKFRAVRPSAAMSSEGACSYVTEGGDVEVDNVGETLILDGMRRRQQHATMDTV</sequence>
<proteinExistence type="predicted"/>
<feature type="region of interest" description="Disordered" evidence="1">
    <location>
        <begin position="1"/>
        <end position="29"/>
    </location>
</feature>
<dbReference type="ExpressionAtlas" id="M8BY81">
    <property type="expression patterns" value="baseline"/>
</dbReference>
<dbReference type="EnsemblPlants" id="EMT07913">
    <property type="protein sequence ID" value="EMT07913"/>
    <property type="gene ID" value="F775_08138"/>
</dbReference>
<protein>
    <submittedName>
        <fullName evidence="2">Uncharacterized protein</fullName>
    </submittedName>
</protein>
<dbReference type="PANTHER" id="PTHR34946:SF11">
    <property type="entry name" value="PROTEIN INDETERMINATE-DOMAIN 16-LIKE"/>
    <property type="match status" value="1"/>
</dbReference>
<reference evidence="2" key="1">
    <citation type="submission" date="2015-06" db="UniProtKB">
        <authorList>
            <consortium name="EnsemblPlants"/>
        </authorList>
    </citation>
    <scope>IDENTIFICATION</scope>
</reference>
<dbReference type="GO" id="GO:0009630">
    <property type="term" value="P:gravitropism"/>
    <property type="evidence" value="ECO:0007669"/>
    <property type="project" value="TreeGrafter"/>
</dbReference>
<dbReference type="GO" id="GO:0005634">
    <property type="term" value="C:nucleus"/>
    <property type="evidence" value="ECO:0007669"/>
    <property type="project" value="TreeGrafter"/>
</dbReference>
<dbReference type="AlphaFoldDB" id="M8BY81"/>
<name>M8BY81_AEGTA</name>
<organism evidence="2">
    <name type="scientific">Aegilops tauschii</name>
    <name type="common">Tausch's goatgrass</name>
    <name type="synonym">Aegilops squarrosa</name>
    <dbReference type="NCBI Taxonomy" id="37682"/>
    <lineage>
        <taxon>Eukaryota</taxon>
        <taxon>Viridiplantae</taxon>
        <taxon>Streptophyta</taxon>
        <taxon>Embryophyta</taxon>
        <taxon>Tracheophyta</taxon>
        <taxon>Spermatophyta</taxon>
        <taxon>Magnoliopsida</taxon>
        <taxon>Liliopsida</taxon>
        <taxon>Poales</taxon>
        <taxon>Poaceae</taxon>
        <taxon>BOP clade</taxon>
        <taxon>Pooideae</taxon>
        <taxon>Triticodae</taxon>
        <taxon>Triticeae</taxon>
        <taxon>Triticinae</taxon>
        <taxon>Aegilops</taxon>
    </lineage>
</organism>